<reference evidence="1 2" key="1">
    <citation type="submission" date="2019-08" db="EMBL/GenBank/DDBJ databases">
        <title>Seonamhaeicola sediminis sp. nov., isolated from marine sediment.</title>
        <authorList>
            <person name="Cao W.R."/>
        </authorList>
    </citation>
    <scope>NUCLEOTIDE SEQUENCE [LARGE SCALE GENOMIC DNA]</scope>
    <source>
        <strain evidence="1 2">B011</strain>
    </source>
</reference>
<sequence>MLQKRYQGFLATPCLWYKNSVFDLNQFEITSSSSKINFQIDESLRLGKYVERFVSFELAQHPNISVLAENIQILKDKITLGELDCLLLKDDQPIHLEIIYKFYLYDASVGNTEIEHFIGPNRKDALIEKLNKLKDKQLPLLHSKTCKPYLDRLNLRAENILQEVYFKAQLFLPYHNQDIQLQELNNDCVIGYYITRIDLADFEDCKFYIPTKKDWLIQPHPNVDWLNFNSFKTIATTYFESQFSTLCWVKFKNGALKKMFLVWW</sequence>
<proteinExistence type="predicted"/>
<gene>
    <name evidence="1" type="ORF">FUA24_22300</name>
</gene>
<dbReference type="Proteomes" id="UP000323930">
    <property type="component" value="Unassembled WGS sequence"/>
</dbReference>
<accession>A0A5D0HL46</accession>
<dbReference type="InterPro" id="IPR015003">
    <property type="entry name" value="DUF1853"/>
</dbReference>
<dbReference type="EMBL" id="VSDQ01000729">
    <property type="protein sequence ID" value="TYA70022.1"/>
    <property type="molecule type" value="Genomic_DNA"/>
</dbReference>
<dbReference type="OrthoDB" id="1466769at2"/>
<evidence type="ECO:0000313" key="1">
    <source>
        <dbReference type="EMBL" id="TYA70022.1"/>
    </source>
</evidence>
<evidence type="ECO:0000313" key="2">
    <source>
        <dbReference type="Proteomes" id="UP000323930"/>
    </source>
</evidence>
<keyword evidence="2" id="KW-1185">Reference proteome</keyword>
<organism evidence="1 2">
    <name type="scientific">Seonamhaeicola marinus</name>
    <dbReference type="NCBI Taxonomy" id="1912246"/>
    <lineage>
        <taxon>Bacteria</taxon>
        <taxon>Pseudomonadati</taxon>
        <taxon>Bacteroidota</taxon>
        <taxon>Flavobacteriia</taxon>
        <taxon>Flavobacteriales</taxon>
        <taxon>Flavobacteriaceae</taxon>
    </lineage>
</organism>
<comment type="caution">
    <text evidence="1">The sequence shown here is derived from an EMBL/GenBank/DDBJ whole genome shotgun (WGS) entry which is preliminary data.</text>
</comment>
<protein>
    <submittedName>
        <fullName evidence="1">DUF1853 family protein</fullName>
    </submittedName>
</protein>
<dbReference type="Pfam" id="PF08907">
    <property type="entry name" value="DUF1853"/>
    <property type="match status" value="1"/>
</dbReference>
<name>A0A5D0HL46_9FLAO</name>
<dbReference type="RefSeq" id="WP_148545339.1">
    <property type="nucleotide sequence ID" value="NZ_VSDQ01000729.1"/>
</dbReference>
<dbReference type="AlphaFoldDB" id="A0A5D0HL46"/>